<keyword evidence="2" id="KW-1185">Reference proteome</keyword>
<gene>
    <name evidence="1" type="ORF">RPERSI_LOCUS36409</name>
</gene>
<dbReference type="Proteomes" id="UP000789920">
    <property type="component" value="Unassembled WGS sequence"/>
</dbReference>
<organism evidence="1 2">
    <name type="scientific">Racocetra persica</name>
    <dbReference type="NCBI Taxonomy" id="160502"/>
    <lineage>
        <taxon>Eukaryota</taxon>
        <taxon>Fungi</taxon>
        <taxon>Fungi incertae sedis</taxon>
        <taxon>Mucoromycota</taxon>
        <taxon>Glomeromycotina</taxon>
        <taxon>Glomeromycetes</taxon>
        <taxon>Diversisporales</taxon>
        <taxon>Gigasporaceae</taxon>
        <taxon>Racocetra</taxon>
    </lineage>
</organism>
<protein>
    <submittedName>
        <fullName evidence="1">5022_t:CDS:1</fullName>
    </submittedName>
</protein>
<proteinExistence type="predicted"/>
<feature type="non-terminal residue" evidence="1">
    <location>
        <position position="45"/>
    </location>
</feature>
<reference evidence="1" key="1">
    <citation type="submission" date="2021-06" db="EMBL/GenBank/DDBJ databases">
        <authorList>
            <person name="Kallberg Y."/>
            <person name="Tangrot J."/>
            <person name="Rosling A."/>
        </authorList>
    </citation>
    <scope>NUCLEOTIDE SEQUENCE</scope>
    <source>
        <strain evidence="1">MA461A</strain>
    </source>
</reference>
<evidence type="ECO:0000313" key="2">
    <source>
        <dbReference type="Proteomes" id="UP000789920"/>
    </source>
</evidence>
<feature type="non-terminal residue" evidence="1">
    <location>
        <position position="1"/>
    </location>
</feature>
<sequence length="45" mass="5029">SDHGKINKDSYSDEESESTSNEDTKSKNPNKSLTIAIKDLVDQFL</sequence>
<name>A0ACA9SZC9_9GLOM</name>
<comment type="caution">
    <text evidence="1">The sequence shown here is derived from an EMBL/GenBank/DDBJ whole genome shotgun (WGS) entry which is preliminary data.</text>
</comment>
<accession>A0ACA9SZC9</accession>
<dbReference type="EMBL" id="CAJVQC010174252">
    <property type="protein sequence ID" value="CAG8851108.1"/>
    <property type="molecule type" value="Genomic_DNA"/>
</dbReference>
<evidence type="ECO:0000313" key="1">
    <source>
        <dbReference type="EMBL" id="CAG8851108.1"/>
    </source>
</evidence>